<dbReference type="Proteomes" id="UP001156664">
    <property type="component" value="Unassembled WGS sequence"/>
</dbReference>
<feature type="transmembrane region" description="Helical" evidence="10">
    <location>
        <begin position="139"/>
        <end position="165"/>
    </location>
</feature>
<keyword evidence="7 10" id="KW-0812">Transmembrane</keyword>
<evidence type="ECO:0000313" key="13">
    <source>
        <dbReference type="EMBL" id="GLR27551.1"/>
    </source>
</evidence>
<evidence type="ECO:0000256" key="3">
    <source>
        <dbReference type="ARBA" id="ARBA00007069"/>
    </source>
</evidence>
<keyword evidence="6 11" id="KW-0500">Molybdenum</keyword>
<dbReference type="Gene3D" id="1.10.3720.10">
    <property type="entry name" value="MetI-like"/>
    <property type="match status" value="1"/>
</dbReference>
<evidence type="ECO:0000256" key="2">
    <source>
        <dbReference type="ARBA" id="ARBA00004651"/>
    </source>
</evidence>
<accession>A0ABQ5YWF6</accession>
<reference evidence="14" key="1">
    <citation type="journal article" date="2019" name="Int. J. Syst. Evol. Microbiol.">
        <title>The Global Catalogue of Microorganisms (GCM) 10K type strain sequencing project: providing services to taxonomists for standard genome sequencing and annotation.</title>
        <authorList>
            <consortium name="The Broad Institute Genomics Platform"/>
            <consortium name="The Broad Institute Genome Sequencing Center for Infectious Disease"/>
            <person name="Wu L."/>
            <person name="Ma J."/>
        </authorList>
    </citation>
    <scope>NUCLEOTIDE SEQUENCE [LARGE SCALE GENOMIC DNA]</scope>
    <source>
        <strain evidence="14">NBRC 105857</strain>
    </source>
</reference>
<proteinExistence type="inferred from homology"/>
<name>A0ABQ5YWF6_9BURK</name>
<keyword evidence="4 10" id="KW-0813">Transport</keyword>
<organism evidence="13 14">
    <name type="scientific">Limnobacter litoralis</name>
    <dbReference type="NCBI Taxonomy" id="481366"/>
    <lineage>
        <taxon>Bacteria</taxon>
        <taxon>Pseudomonadati</taxon>
        <taxon>Pseudomonadota</taxon>
        <taxon>Betaproteobacteria</taxon>
        <taxon>Burkholderiales</taxon>
        <taxon>Burkholderiaceae</taxon>
        <taxon>Limnobacter</taxon>
    </lineage>
</organism>
<dbReference type="PANTHER" id="PTHR30183">
    <property type="entry name" value="MOLYBDENUM TRANSPORT SYSTEM PERMEASE PROTEIN MODB"/>
    <property type="match status" value="1"/>
</dbReference>
<keyword evidence="11" id="KW-0997">Cell inner membrane</keyword>
<sequence length="222" mass="24415">MDWSAFSLSVVLAMSTVAVLLPLGLLIARLLAYRQFAGKPLVEALIILPLVLPPTVLGYYLLQAFGQHFWLGRLFQAVFGYSLNFSFSGLLLASVIFNLPFMVQPLQRAFESIPVSLYQAGQLCGLSFWRIFTRIELPLAWRGVLSALVLTFVHTLGEFGVVLMIGGNIPGQTRTLSIAIYDSVQGFELEKAQAMSLTLLLFCLLAVAVLYLSPRQSKGARA</sequence>
<dbReference type="InterPro" id="IPR035906">
    <property type="entry name" value="MetI-like_sf"/>
</dbReference>
<feature type="transmembrane region" description="Helical" evidence="10">
    <location>
        <begin position="192"/>
        <end position="212"/>
    </location>
</feature>
<feature type="transmembrane region" description="Helical" evidence="10">
    <location>
        <begin position="6"/>
        <end position="32"/>
    </location>
</feature>
<dbReference type="InterPro" id="IPR011867">
    <property type="entry name" value="ModB_ABC"/>
</dbReference>
<evidence type="ECO:0000256" key="10">
    <source>
        <dbReference type="RuleBase" id="RU363032"/>
    </source>
</evidence>
<feature type="domain" description="ABC transmembrane type-1" evidence="12">
    <location>
        <begin position="6"/>
        <end position="210"/>
    </location>
</feature>
<feature type="transmembrane region" description="Helical" evidence="10">
    <location>
        <begin position="74"/>
        <end position="99"/>
    </location>
</feature>
<evidence type="ECO:0000256" key="11">
    <source>
        <dbReference type="RuleBase" id="RU365097"/>
    </source>
</evidence>
<keyword evidence="14" id="KW-1185">Reference proteome</keyword>
<dbReference type="PROSITE" id="PS50928">
    <property type="entry name" value="ABC_TM1"/>
    <property type="match status" value="1"/>
</dbReference>
<dbReference type="PANTHER" id="PTHR30183:SF8">
    <property type="entry name" value="MOLYBDENUM TRANSPORT SYSTEM PERMEASE"/>
    <property type="match status" value="1"/>
</dbReference>
<evidence type="ECO:0000256" key="6">
    <source>
        <dbReference type="ARBA" id="ARBA00022505"/>
    </source>
</evidence>
<keyword evidence="9 10" id="KW-0472">Membrane</keyword>
<comment type="subcellular location">
    <subcellularLocation>
        <location evidence="11">Cell inner membrane</location>
        <topology evidence="11">Multi-pass membrane protein</topology>
    </subcellularLocation>
    <subcellularLocation>
        <location evidence="2 10">Cell membrane</location>
        <topology evidence="2 10">Multi-pass membrane protein</topology>
    </subcellularLocation>
</comment>
<feature type="transmembrane region" description="Helical" evidence="10">
    <location>
        <begin position="44"/>
        <end position="62"/>
    </location>
</feature>
<keyword evidence="5" id="KW-1003">Cell membrane</keyword>
<evidence type="ECO:0000313" key="14">
    <source>
        <dbReference type="Proteomes" id="UP001156664"/>
    </source>
</evidence>
<evidence type="ECO:0000256" key="1">
    <source>
        <dbReference type="ARBA" id="ARBA00002949"/>
    </source>
</evidence>
<dbReference type="EMBL" id="BSOJ01000032">
    <property type="protein sequence ID" value="GLR27551.1"/>
    <property type="molecule type" value="Genomic_DNA"/>
</dbReference>
<dbReference type="NCBIfam" id="TIGR02141">
    <property type="entry name" value="modB_ABC"/>
    <property type="match status" value="1"/>
</dbReference>
<comment type="function">
    <text evidence="1 11">Part of the binding-protein-dependent transport system for molybdenum; probably responsible for the translocation of the substrate across the membrane.</text>
</comment>
<gene>
    <name evidence="13" type="primary">modB</name>
    <name evidence="13" type="ORF">GCM10007875_26420</name>
</gene>
<keyword evidence="8 10" id="KW-1133">Transmembrane helix</keyword>
<evidence type="ECO:0000259" key="12">
    <source>
        <dbReference type="PROSITE" id="PS50928"/>
    </source>
</evidence>
<dbReference type="SUPFAM" id="SSF161098">
    <property type="entry name" value="MetI-like"/>
    <property type="match status" value="1"/>
</dbReference>
<evidence type="ECO:0000256" key="7">
    <source>
        <dbReference type="ARBA" id="ARBA00022692"/>
    </source>
</evidence>
<evidence type="ECO:0000256" key="8">
    <source>
        <dbReference type="ARBA" id="ARBA00022989"/>
    </source>
</evidence>
<dbReference type="CDD" id="cd06261">
    <property type="entry name" value="TM_PBP2"/>
    <property type="match status" value="1"/>
</dbReference>
<comment type="caution">
    <text evidence="13">The sequence shown here is derived from an EMBL/GenBank/DDBJ whole genome shotgun (WGS) entry which is preliminary data.</text>
</comment>
<dbReference type="RefSeq" id="WP_284282380.1">
    <property type="nucleotide sequence ID" value="NZ_BSOJ01000032.1"/>
</dbReference>
<dbReference type="InterPro" id="IPR000515">
    <property type="entry name" value="MetI-like"/>
</dbReference>
<evidence type="ECO:0000256" key="5">
    <source>
        <dbReference type="ARBA" id="ARBA00022475"/>
    </source>
</evidence>
<comment type="similarity">
    <text evidence="3 11">Belongs to the binding-protein-dependent transport system permease family. CysTW subfamily.</text>
</comment>
<evidence type="ECO:0000256" key="9">
    <source>
        <dbReference type="ARBA" id="ARBA00023136"/>
    </source>
</evidence>
<evidence type="ECO:0000256" key="4">
    <source>
        <dbReference type="ARBA" id="ARBA00022448"/>
    </source>
</evidence>
<protein>
    <recommendedName>
        <fullName evidence="11">Molybdenum transport system permease</fullName>
    </recommendedName>
</protein>
<dbReference type="Pfam" id="PF00528">
    <property type="entry name" value="BPD_transp_1"/>
    <property type="match status" value="1"/>
</dbReference>